<feature type="region of interest" description="Disordered" evidence="1">
    <location>
        <begin position="104"/>
        <end position="195"/>
    </location>
</feature>
<evidence type="ECO:0000256" key="2">
    <source>
        <dbReference type="SAM" id="Phobius"/>
    </source>
</evidence>
<evidence type="ECO:0000256" key="1">
    <source>
        <dbReference type="SAM" id="MobiDB-lite"/>
    </source>
</evidence>
<dbReference type="Proteomes" id="UP000559256">
    <property type="component" value="Unassembled WGS sequence"/>
</dbReference>
<reference evidence="3 4" key="1">
    <citation type="journal article" date="2020" name="ISME J.">
        <title>Uncovering the hidden diversity of litter-decomposition mechanisms in mushroom-forming fungi.</title>
        <authorList>
            <person name="Floudas D."/>
            <person name="Bentzer J."/>
            <person name="Ahren D."/>
            <person name="Johansson T."/>
            <person name="Persson P."/>
            <person name="Tunlid A."/>
        </authorList>
    </citation>
    <scope>NUCLEOTIDE SEQUENCE [LARGE SCALE GENOMIC DNA]</scope>
    <source>
        <strain evidence="3 4">CBS 291.85</strain>
    </source>
</reference>
<sequence>MHLPCNPVEFNLKGLSKLPLCSPPLLLWFVAAVGLLLALRSVFTRLRSAPVNAEKGKRASQEVQQEKKSVSWRFLTLDSLPVSLPMTLVAPPANTMAGRGVGLNAGSVLSRPPSQQGSMAQVPRSPSPPQWRGRRGPTFDQPVPSIYQSQEPISMAKIIMSRHTFRRPAPPKPAPRRSKSLPPSSSPSSRPQSMV</sequence>
<protein>
    <recommendedName>
        <fullName evidence="5">Transmembrane protein</fullName>
    </recommendedName>
</protein>
<keyword evidence="2" id="KW-0812">Transmembrane</keyword>
<feature type="compositionally biased region" description="Low complexity" evidence="1">
    <location>
        <begin position="180"/>
        <end position="195"/>
    </location>
</feature>
<evidence type="ECO:0000313" key="3">
    <source>
        <dbReference type="EMBL" id="KAF5365287.1"/>
    </source>
</evidence>
<feature type="transmembrane region" description="Helical" evidence="2">
    <location>
        <begin position="25"/>
        <end position="43"/>
    </location>
</feature>
<evidence type="ECO:0000313" key="4">
    <source>
        <dbReference type="Proteomes" id="UP000559256"/>
    </source>
</evidence>
<keyword evidence="2" id="KW-1133">Transmembrane helix</keyword>
<organism evidence="3 4">
    <name type="scientific">Tetrapyrgos nigripes</name>
    <dbReference type="NCBI Taxonomy" id="182062"/>
    <lineage>
        <taxon>Eukaryota</taxon>
        <taxon>Fungi</taxon>
        <taxon>Dikarya</taxon>
        <taxon>Basidiomycota</taxon>
        <taxon>Agaricomycotina</taxon>
        <taxon>Agaricomycetes</taxon>
        <taxon>Agaricomycetidae</taxon>
        <taxon>Agaricales</taxon>
        <taxon>Marasmiineae</taxon>
        <taxon>Marasmiaceae</taxon>
        <taxon>Tetrapyrgos</taxon>
    </lineage>
</organism>
<proteinExistence type="predicted"/>
<name>A0A8H5LPY7_9AGAR</name>
<keyword evidence="4" id="KW-1185">Reference proteome</keyword>
<dbReference type="OrthoDB" id="2791511at2759"/>
<dbReference type="EMBL" id="JAACJM010000028">
    <property type="protein sequence ID" value="KAF5365287.1"/>
    <property type="molecule type" value="Genomic_DNA"/>
</dbReference>
<accession>A0A8H5LPY7</accession>
<gene>
    <name evidence="3" type="ORF">D9758_005336</name>
</gene>
<dbReference type="AlphaFoldDB" id="A0A8H5LPY7"/>
<comment type="caution">
    <text evidence="3">The sequence shown here is derived from an EMBL/GenBank/DDBJ whole genome shotgun (WGS) entry which is preliminary data.</text>
</comment>
<evidence type="ECO:0008006" key="5">
    <source>
        <dbReference type="Google" id="ProtNLM"/>
    </source>
</evidence>
<keyword evidence="2" id="KW-0472">Membrane</keyword>